<organism evidence="1 2">
    <name type="scientific">Amphibiibacter pelophylacis</name>
    <dbReference type="NCBI Taxonomy" id="1799477"/>
    <lineage>
        <taxon>Bacteria</taxon>
        <taxon>Pseudomonadati</taxon>
        <taxon>Pseudomonadota</taxon>
        <taxon>Betaproteobacteria</taxon>
        <taxon>Burkholderiales</taxon>
        <taxon>Sphaerotilaceae</taxon>
        <taxon>Amphibiibacter</taxon>
    </lineage>
</organism>
<reference evidence="1" key="1">
    <citation type="submission" date="2023-10" db="EMBL/GenBank/DDBJ databases">
        <title>Amphibacter perezi, gen. nov., sp. nov. a novel taxa of the family Comamonadaceae, class Betaproteobacteria isolated from the skin microbiota of Pelophylax perezi from different populations.</title>
        <authorList>
            <person name="Costa S."/>
            <person name="Proenca D.N."/>
            <person name="Lopes I."/>
            <person name="Morais P.V."/>
        </authorList>
    </citation>
    <scope>NUCLEOTIDE SEQUENCE</scope>
    <source>
        <strain evidence="1">SL12-8</strain>
    </source>
</reference>
<sequence>MMTVYSSFKNFNTHMPATPLSKRKTRSLTDEVVAAISQKISDGIYVAGAKLPKENLLIEEYGVSRTVIREAISRLQAHGLAQTKHGIGTFILSPEAGVSVRVGTSQLNTLRDVIAILELRISLESETAGLAAQRRSRDDLARIHQAAQDFGSCISAGTDTSTADIDFHLSIAKATGNHYFHDILLQLSQALIPRRRLGPMPWSQHNNQASYLQKIHEEHLSIVDAISRQDPEGARAAMRTHLGNSRERLRKAQEQALPEQIG</sequence>
<keyword evidence="2" id="KW-1185">Reference proteome</keyword>
<dbReference type="EMBL" id="JAWDIE010000007">
    <property type="protein sequence ID" value="MEJ7138004.1"/>
    <property type="molecule type" value="Genomic_DNA"/>
</dbReference>
<protein>
    <submittedName>
        <fullName evidence="1">FadR/GntR family transcriptional regulator</fullName>
    </submittedName>
</protein>
<name>A0ACC6P2F4_9BURK</name>
<evidence type="ECO:0000313" key="1">
    <source>
        <dbReference type="EMBL" id="MEJ7138004.1"/>
    </source>
</evidence>
<accession>A0ACC6P2F4</accession>
<evidence type="ECO:0000313" key="2">
    <source>
        <dbReference type="Proteomes" id="UP001364695"/>
    </source>
</evidence>
<proteinExistence type="predicted"/>
<comment type="caution">
    <text evidence="1">The sequence shown here is derived from an EMBL/GenBank/DDBJ whole genome shotgun (WGS) entry which is preliminary data.</text>
</comment>
<dbReference type="Proteomes" id="UP001364695">
    <property type="component" value="Unassembled WGS sequence"/>
</dbReference>
<gene>
    <name evidence="1" type="ORF">RV045_06115</name>
</gene>